<sequence>MGNEPEYQSVLVVQSAFPTKRVKLEPGMGLFANPRVWAIITEVNKKIDTEHVPEGTRVGQICWQGEDILTHELDETYLTD</sequence>
<reference evidence="1 2" key="1">
    <citation type="submission" date="2018-11" db="EMBL/GenBank/DDBJ databases">
        <title>Taxonoimc description of Halomarina strain SPP-AMP-1.</title>
        <authorList>
            <person name="Pal Y."/>
            <person name="Srinivasana K."/>
            <person name="Verma A."/>
            <person name="Kumar P."/>
        </authorList>
    </citation>
    <scope>NUCLEOTIDE SEQUENCE [LARGE SCALE GENOMIC DNA]</scope>
    <source>
        <strain evidence="1 2">SPP-AMP-1</strain>
    </source>
</reference>
<evidence type="ECO:0000313" key="1">
    <source>
        <dbReference type="EMBL" id="RRJ29433.1"/>
    </source>
</evidence>
<accession>A0A3P3RAH5</accession>
<evidence type="ECO:0000313" key="2">
    <source>
        <dbReference type="Proteomes" id="UP000282322"/>
    </source>
</evidence>
<protein>
    <submittedName>
        <fullName evidence="1">Uncharacterized protein</fullName>
    </submittedName>
</protein>
<proteinExistence type="predicted"/>
<dbReference type="Proteomes" id="UP000282322">
    <property type="component" value="Unassembled WGS sequence"/>
</dbReference>
<name>A0A3P3RAH5_9EURY</name>
<dbReference type="EMBL" id="RRCH01000028">
    <property type="protein sequence ID" value="RRJ29433.1"/>
    <property type="molecule type" value="Genomic_DNA"/>
</dbReference>
<dbReference type="AlphaFoldDB" id="A0A3P3RAH5"/>
<gene>
    <name evidence="1" type="ORF">EIK79_12380</name>
</gene>
<dbReference type="RefSeq" id="WP_124955423.1">
    <property type="nucleotide sequence ID" value="NZ_RRCH01000028.1"/>
</dbReference>
<organism evidence="1 2">
    <name type="scientific">Halocatena pleomorpha</name>
    <dbReference type="NCBI Taxonomy" id="1785090"/>
    <lineage>
        <taxon>Archaea</taxon>
        <taxon>Methanobacteriati</taxon>
        <taxon>Methanobacteriota</taxon>
        <taxon>Stenosarchaea group</taxon>
        <taxon>Halobacteria</taxon>
        <taxon>Halobacteriales</taxon>
        <taxon>Natronomonadaceae</taxon>
        <taxon>Halocatena</taxon>
    </lineage>
</organism>
<comment type="caution">
    <text evidence="1">The sequence shown here is derived from an EMBL/GenBank/DDBJ whole genome shotgun (WGS) entry which is preliminary data.</text>
</comment>
<keyword evidence="2" id="KW-1185">Reference proteome</keyword>